<feature type="compositionally biased region" description="Basic and acidic residues" evidence="1">
    <location>
        <begin position="1"/>
        <end position="12"/>
    </location>
</feature>
<feature type="transmembrane region" description="Helical" evidence="2">
    <location>
        <begin position="112"/>
        <end position="131"/>
    </location>
</feature>
<keyword evidence="2" id="KW-0472">Membrane</keyword>
<dbReference type="EMBL" id="JAUESC010000386">
    <property type="protein sequence ID" value="KAK0577438.1"/>
    <property type="molecule type" value="Genomic_DNA"/>
</dbReference>
<keyword evidence="2" id="KW-1133">Transmembrane helix</keyword>
<feature type="region of interest" description="Disordered" evidence="1">
    <location>
        <begin position="1"/>
        <end position="23"/>
    </location>
</feature>
<dbReference type="PANTHER" id="PTHR45000:SF5">
    <property type="entry name" value="CHAPERONE DNAJ-DOMAIN SUPERFAMILY PROTEIN"/>
    <property type="match status" value="1"/>
</dbReference>
<reference evidence="3" key="1">
    <citation type="journal article" date="2022" name="Plant J.">
        <title>Strategies of tolerance reflected in two North American maple genomes.</title>
        <authorList>
            <person name="McEvoy S.L."/>
            <person name="Sezen U.U."/>
            <person name="Trouern-Trend A."/>
            <person name="McMahon S.M."/>
            <person name="Schaberg P.G."/>
            <person name="Yang J."/>
            <person name="Wegrzyn J.L."/>
            <person name="Swenson N.G."/>
        </authorList>
    </citation>
    <scope>NUCLEOTIDE SEQUENCE</scope>
    <source>
        <strain evidence="3">NS2018</strain>
    </source>
</reference>
<accession>A0AA39VG87</accession>
<name>A0AA39VG87_ACESA</name>
<organism evidence="3 4">
    <name type="scientific">Acer saccharum</name>
    <name type="common">Sugar maple</name>
    <dbReference type="NCBI Taxonomy" id="4024"/>
    <lineage>
        <taxon>Eukaryota</taxon>
        <taxon>Viridiplantae</taxon>
        <taxon>Streptophyta</taxon>
        <taxon>Embryophyta</taxon>
        <taxon>Tracheophyta</taxon>
        <taxon>Spermatophyta</taxon>
        <taxon>Magnoliopsida</taxon>
        <taxon>eudicotyledons</taxon>
        <taxon>Gunneridae</taxon>
        <taxon>Pentapetalae</taxon>
        <taxon>rosids</taxon>
        <taxon>malvids</taxon>
        <taxon>Sapindales</taxon>
        <taxon>Sapindaceae</taxon>
        <taxon>Hippocastanoideae</taxon>
        <taxon>Acereae</taxon>
        <taxon>Acer</taxon>
    </lineage>
</organism>
<evidence type="ECO:0008006" key="5">
    <source>
        <dbReference type="Google" id="ProtNLM"/>
    </source>
</evidence>
<keyword evidence="2" id="KW-0812">Transmembrane</keyword>
<keyword evidence="4" id="KW-1185">Reference proteome</keyword>
<dbReference type="PANTHER" id="PTHR45000">
    <property type="entry name" value="CHAPERONE DNAJ-DOMAIN SUPERFAMILY PROTEIN"/>
    <property type="match status" value="1"/>
</dbReference>
<evidence type="ECO:0000313" key="4">
    <source>
        <dbReference type="Proteomes" id="UP001168877"/>
    </source>
</evidence>
<feature type="transmembrane region" description="Helical" evidence="2">
    <location>
        <begin position="29"/>
        <end position="47"/>
    </location>
</feature>
<proteinExistence type="predicted"/>
<gene>
    <name evidence="3" type="ORF">LWI29_032971</name>
</gene>
<dbReference type="Proteomes" id="UP001168877">
    <property type="component" value="Unassembled WGS sequence"/>
</dbReference>
<evidence type="ECO:0000313" key="3">
    <source>
        <dbReference type="EMBL" id="KAK0577438.1"/>
    </source>
</evidence>
<evidence type="ECO:0000256" key="1">
    <source>
        <dbReference type="SAM" id="MobiDB-lite"/>
    </source>
</evidence>
<protein>
    <recommendedName>
        <fullName evidence="5">Transmembrane protein</fullName>
    </recommendedName>
</protein>
<sequence length="208" mass="24567">MGDDDADRKKDNPMPSPNRPYQDKDDVKLWSIFLFGLIGATATTFALTRSQSSWKGATGSSFRTSFQEEAWRRYNRRMQEEYEEEMERVERIRRMQSVFNRERNKYKKVMKAGGKMVLVFIISTPSAMIGIGKPIHHTEIRGRTTGNLLEPVKAIYYHITTQFWVLKGPGKLLTQKLRLRQHSGLRRKNFTQIRTRKIKWLRRKNSKR</sequence>
<comment type="caution">
    <text evidence="3">The sequence shown here is derived from an EMBL/GenBank/DDBJ whole genome shotgun (WGS) entry which is preliminary data.</text>
</comment>
<dbReference type="AlphaFoldDB" id="A0AA39VG87"/>
<reference evidence="3" key="2">
    <citation type="submission" date="2023-06" db="EMBL/GenBank/DDBJ databases">
        <authorList>
            <person name="Swenson N.G."/>
            <person name="Wegrzyn J.L."/>
            <person name="Mcevoy S.L."/>
        </authorList>
    </citation>
    <scope>NUCLEOTIDE SEQUENCE</scope>
    <source>
        <strain evidence="3">NS2018</strain>
        <tissue evidence="3">Leaf</tissue>
    </source>
</reference>
<evidence type="ECO:0000256" key="2">
    <source>
        <dbReference type="SAM" id="Phobius"/>
    </source>
</evidence>